<dbReference type="RefSeq" id="WP_274360087.1">
    <property type="nucleotide sequence ID" value="NZ_CP118104.1"/>
</dbReference>
<dbReference type="Proteomes" id="UP001220962">
    <property type="component" value="Plasmid unnamed3"/>
</dbReference>
<evidence type="ECO:0008006" key="4">
    <source>
        <dbReference type="Google" id="ProtNLM"/>
    </source>
</evidence>
<evidence type="ECO:0000313" key="3">
    <source>
        <dbReference type="Proteomes" id="UP001220962"/>
    </source>
</evidence>
<evidence type="ECO:0000313" key="2">
    <source>
        <dbReference type="EMBL" id="WDH85523.1"/>
    </source>
</evidence>
<geneLocation type="plasmid" evidence="2 3">
    <name>unnamed3</name>
</geneLocation>
<organism evidence="2 3">
    <name type="scientific">Paenibacillus urinalis</name>
    <dbReference type="NCBI Taxonomy" id="521520"/>
    <lineage>
        <taxon>Bacteria</taxon>
        <taxon>Bacillati</taxon>
        <taxon>Bacillota</taxon>
        <taxon>Bacilli</taxon>
        <taxon>Bacillales</taxon>
        <taxon>Paenibacillaceae</taxon>
        <taxon>Paenibacillus</taxon>
    </lineage>
</organism>
<dbReference type="EMBL" id="CP118104">
    <property type="protein sequence ID" value="WDH85523.1"/>
    <property type="molecule type" value="Genomic_DNA"/>
</dbReference>
<feature type="compositionally biased region" description="Basic and acidic residues" evidence="1">
    <location>
        <begin position="128"/>
        <end position="140"/>
    </location>
</feature>
<gene>
    <name evidence="2" type="ORF">PUW23_26715</name>
</gene>
<sequence>MPYISSKPDILPGHIAMEDAIERLQGAGLMEKDAKYPAQIVRRLISAGEIEGTMPGSKYHGYQVVEESLLKYIAEQSLSRQELLERSKRLESAEMERDEAWKSLKELKKENAKLKRQLAKLDPTSIKAENETKNEERDAE</sequence>
<protein>
    <recommendedName>
        <fullName evidence="4">KfrA N-terminal DNA-binding domain-containing protein</fullName>
    </recommendedName>
</protein>
<reference evidence="2" key="1">
    <citation type="submission" date="2023-02" db="EMBL/GenBank/DDBJ databases">
        <title>Pathogen: clinical or host-associated sample.</title>
        <authorList>
            <person name="Hergert J."/>
            <person name="Casey R."/>
            <person name="Wagner J."/>
            <person name="Young E.L."/>
            <person name="Oakeson K.F."/>
        </authorList>
    </citation>
    <scope>NUCLEOTIDE SEQUENCE</scope>
    <source>
        <strain evidence="2">2022CK-00830</strain>
        <plasmid evidence="2">unnamed3</plasmid>
    </source>
</reference>
<proteinExistence type="predicted"/>
<keyword evidence="2" id="KW-0614">Plasmid</keyword>
<dbReference type="AlphaFoldDB" id="A0AAX3N8I3"/>
<evidence type="ECO:0000256" key="1">
    <source>
        <dbReference type="SAM" id="MobiDB-lite"/>
    </source>
</evidence>
<accession>A0AAX3N8I3</accession>
<feature type="region of interest" description="Disordered" evidence="1">
    <location>
        <begin position="118"/>
        <end position="140"/>
    </location>
</feature>
<name>A0AAX3N8I3_9BACL</name>